<comment type="caution">
    <text evidence="2">The sequence shown here is derived from an EMBL/GenBank/DDBJ whole genome shotgun (WGS) entry which is preliminary data.</text>
</comment>
<dbReference type="RefSeq" id="WP_209294815.1">
    <property type="nucleotide sequence ID" value="NZ_JAGIKT010000014.1"/>
</dbReference>
<keyword evidence="3" id="KW-1185">Reference proteome</keyword>
<evidence type="ECO:0000313" key="2">
    <source>
        <dbReference type="EMBL" id="MBP0111078.1"/>
    </source>
</evidence>
<organism evidence="2 3">
    <name type="scientific">Bradyrhizobium vignae</name>
    <dbReference type="NCBI Taxonomy" id="1549949"/>
    <lineage>
        <taxon>Bacteria</taxon>
        <taxon>Pseudomonadati</taxon>
        <taxon>Pseudomonadota</taxon>
        <taxon>Alphaproteobacteria</taxon>
        <taxon>Hyphomicrobiales</taxon>
        <taxon>Nitrobacteraceae</taxon>
        <taxon>Bradyrhizobium</taxon>
    </lineage>
</organism>
<protein>
    <recommendedName>
        <fullName evidence="4">Transposase</fullName>
    </recommendedName>
</protein>
<dbReference type="Proteomes" id="UP000669317">
    <property type="component" value="Unassembled WGS sequence"/>
</dbReference>
<reference evidence="2 3" key="1">
    <citation type="submission" date="2021-03" db="EMBL/GenBank/DDBJ databases">
        <title>Genome Sequence of Bradyrhizobium vignae strain ISRA400.</title>
        <authorList>
            <person name="Tisa L.S."/>
            <person name="Svistoonoff S."/>
            <person name="Hocher V."/>
            <person name="Fall S."/>
            <person name="Zaiya A."/>
            <person name="Naing D."/>
            <person name="Niang N."/>
            <person name="Diouf A."/>
            <person name="Dasylva M.C."/>
            <person name="Toure O."/>
            <person name="Gueye M."/>
            <person name="Gully D."/>
            <person name="Tisseyre P."/>
            <person name="Simpson S."/>
            <person name="Morris K."/>
            <person name="Thomas W.K."/>
        </authorList>
    </citation>
    <scope>NUCLEOTIDE SEQUENCE [LARGE SCALE GENOMIC DNA]</scope>
    <source>
        <strain evidence="2 3">ISRA400</strain>
    </source>
</reference>
<sequence length="99" mass="11265">MVNELMQDDWDLEKILRQQDELKVKLLHAQSVVAECKAGLADLERRLERRAVSPSIDECQRNSAAINSIRKRRPRTSSSVDDPIDQNAGAAFSSQSWDR</sequence>
<feature type="region of interest" description="Disordered" evidence="1">
    <location>
        <begin position="63"/>
        <end position="99"/>
    </location>
</feature>
<name>A0ABS3ZSF3_9BRAD</name>
<gene>
    <name evidence="2" type="ORF">JWS04_08230</name>
</gene>
<evidence type="ECO:0008006" key="4">
    <source>
        <dbReference type="Google" id="ProtNLM"/>
    </source>
</evidence>
<evidence type="ECO:0000256" key="1">
    <source>
        <dbReference type="SAM" id="MobiDB-lite"/>
    </source>
</evidence>
<evidence type="ECO:0000313" key="3">
    <source>
        <dbReference type="Proteomes" id="UP000669317"/>
    </source>
</evidence>
<accession>A0ABS3ZSF3</accession>
<proteinExistence type="predicted"/>
<dbReference type="EMBL" id="JAGIKT010000014">
    <property type="protein sequence ID" value="MBP0111078.1"/>
    <property type="molecule type" value="Genomic_DNA"/>
</dbReference>